<evidence type="ECO:0000313" key="1">
    <source>
        <dbReference type="EMBL" id="SVB02355.1"/>
    </source>
</evidence>
<accession>A0A382ALA8</accession>
<organism evidence="1">
    <name type="scientific">marine metagenome</name>
    <dbReference type="NCBI Taxonomy" id="408172"/>
    <lineage>
        <taxon>unclassified sequences</taxon>
        <taxon>metagenomes</taxon>
        <taxon>ecological metagenomes</taxon>
    </lineage>
</organism>
<reference evidence="1" key="1">
    <citation type="submission" date="2018-05" db="EMBL/GenBank/DDBJ databases">
        <authorList>
            <person name="Lanie J.A."/>
            <person name="Ng W.-L."/>
            <person name="Kazmierczak K.M."/>
            <person name="Andrzejewski T.M."/>
            <person name="Davidsen T.M."/>
            <person name="Wayne K.J."/>
            <person name="Tettelin H."/>
            <person name="Glass J.I."/>
            <person name="Rusch D."/>
            <person name="Podicherti R."/>
            <person name="Tsui H.-C.T."/>
            <person name="Winkler M.E."/>
        </authorList>
    </citation>
    <scope>NUCLEOTIDE SEQUENCE</scope>
</reference>
<protein>
    <submittedName>
        <fullName evidence="1">Uncharacterized protein</fullName>
    </submittedName>
</protein>
<name>A0A382ALA8_9ZZZZ</name>
<dbReference type="AlphaFoldDB" id="A0A382ALA8"/>
<feature type="non-terminal residue" evidence="1">
    <location>
        <position position="1"/>
    </location>
</feature>
<proteinExistence type="predicted"/>
<feature type="non-terminal residue" evidence="1">
    <location>
        <position position="52"/>
    </location>
</feature>
<dbReference type="EMBL" id="UINC01025897">
    <property type="protein sequence ID" value="SVB02355.1"/>
    <property type="molecule type" value="Genomic_DNA"/>
</dbReference>
<gene>
    <name evidence="1" type="ORF">METZ01_LOCUS155209</name>
</gene>
<sequence length="52" mass="6050">VSTAYLWIPGQKIGPRITLTIIYPLYIPYISLNAQFEPLYQVFRQLGFPHLV</sequence>